<reference evidence="1" key="2">
    <citation type="submission" date="2017-06" db="EMBL/GenBank/DDBJ databases">
        <title>WGS assembly of Brachypodium distachyon.</title>
        <authorList>
            <consortium name="The International Brachypodium Initiative"/>
            <person name="Lucas S."/>
            <person name="Harmon-Smith M."/>
            <person name="Lail K."/>
            <person name="Tice H."/>
            <person name="Grimwood J."/>
            <person name="Bruce D."/>
            <person name="Barry K."/>
            <person name="Shu S."/>
            <person name="Lindquist E."/>
            <person name="Wang M."/>
            <person name="Pitluck S."/>
            <person name="Vogel J.P."/>
            <person name="Garvin D.F."/>
            <person name="Mockler T.C."/>
            <person name="Schmutz J."/>
            <person name="Rokhsar D."/>
            <person name="Bevan M.W."/>
        </authorList>
    </citation>
    <scope>NUCLEOTIDE SEQUENCE</scope>
    <source>
        <strain evidence="1">Bd21</strain>
    </source>
</reference>
<name>A0A0Q3LKF4_BRADI</name>
<dbReference type="AlphaFoldDB" id="A0A0Q3LKF4"/>
<sequence length="52" mass="5861">MHRSYLYAPRPHKTRLLIISSGRSDRHGAARPAFRCIQAGLSLEPWARQAGC</sequence>
<evidence type="ECO:0000313" key="1">
    <source>
        <dbReference type="EMBL" id="KQK23777.1"/>
    </source>
</evidence>
<dbReference type="EMBL" id="CM000880">
    <property type="protein sequence ID" value="KQK23777.1"/>
    <property type="molecule type" value="Genomic_DNA"/>
</dbReference>
<reference evidence="1 2" key="1">
    <citation type="journal article" date="2010" name="Nature">
        <title>Genome sequencing and analysis of the model grass Brachypodium distachyon.</title>
        <authorList>
            <consortium name="International Brachypodium Initiative"/>
        </authorList>
    </citation>
    <scope>NUCLEOTIDE SEQUENCE [LARGE SCALE GENOMIC DNA]</scope>
    <source>
        <strain evidence="1 2">Bd21</strain>
    </source>
</reference>
<dbReference type="Proteomes" id="UP000008810">
    <property type="component" value="Chromosome 1"/>
</dbReference>
<keyword evidence="3" id="KW-1185">Reference proteome</keyword>
<gene>
    <name evidence="1" type="ORF">BRADI_1g76046v3</name>
</gene>
<reference evidence="2" key="3">
    <citation type="submission" date="2018-08" db="UniProtKB">
        <authorList>
            <consortium name="EnsemblPlants"/>
        </authorList>
    </citation>
    <scope>IDENTIFICATION</scope>
    <source>
        <strain evidence="2">cv. Bd21</strain>
    </source>
</reference>
<dbReference type="InParanoid" id="A0A0Q3LKF4"/>
<protein>
    <submittedName>
        <fullName evidence="1 2">Uncharacterized protein</fullName>
    </submittedName>
</protein>
<proteinExistence type="predicted"/>
<accession>A0A0Q3LKF4</accession>
<dbReference type="Gramene" id="KQK23777">
    <property type="protein sequence ID" value="KQK23777"/>
    <property type="gene ID" value="BRADI_1g76046v3"/>
</dbReference>
<evidence type="ECO:0000313" key="3">
    <source>
        <dbReference type="Proteomes" id="UP000008810"/>
    </source>
</evidence>
<organism evidence="1">
    <name type="scientific">Brachypodium distachyon</name>
    <name type="common">Purple false brome</name>
    <name type="synonym">Trachynia distachya</name>
    <dbReference type="NCBI Taxonomy" id="15368"/>
    <lineage>
        <taxon>Eukaryota</taxon>
        <taxon>Viridiplantae</taxon>
        <taxon>Streptophyta</taxon>
        <taxon>Embryophyta</taxon>
        <taxon>Tracheophyta</taxon>
        <taxon>Spermatophyta</taxon>
        <taxon>Magnoliopsida</taxon>
        <taxon>Liliopsida</taxon>
        <taxon>Poales</taxon>
        <taxon>Poaceae</taxon>
        <taxon>BOP clade</taxon>
        <taxon>Pooideae</taxon>
        <taxon>Stipodae</taxon>
        <taxon>Brachypodieae</taxon>
        <taxon>Brachypodium</taxon>
    </lineage>
</organism>
<evidence type="ECO:0000313" key="2">
    <source>
        <dbReference type="EnsemblPlants" id="KQK23777"/>
    </source>
</evidence>
<dbReference type="EnsemblPlants" id="KQK23777">
    <property type="protein sequence ID" value="KQK23777"/>
    <property type="gene ID" value="BRADI_1g76046v3"/>
</dbReference>